<dbReference type="Proteomes" id="UP000827872">
    <property type="component" value="Linkage Group LG05"/>
</dbReference>
<sequence length="326" mass="35400">MRKLLRLEKFQTRVLWEKHSPGRIVCGDQTVSHDTGEVVSSPKQFGISELSFLRISARRPDVRGGQTVSRDTGEVISSLKEFGISELSFLMISAWRPVSESRHRRGGQQPEGIRDIRTLVSYDQCAEARRPLCTPFLLPPVPQLSQLLLGLLPPFIPFRRLPTLSLKGPHPCAALPSCQTSGRPVMPDPSRGGNASPGAVGLEQSSESPERRAPSPGAADQLPSRRQRPKAAAWRQLPSPEASPYRRSPVAALPSEPGLAGMEAEMRKCGRGARAGASSARRRPEGLSRPDCLHAARSPRQPNPAAGEASVMAARLAYQNRVAAAR</sequence>
<dbReference type="EMBL" id="CM037618">
    <property type="protein sequence ID" value="KAH7999093.1"/>
    <property type="molecule type" value="Genomic_DNA"/>
</dbReference>
<comment type="caution">
    <text evidence="1">The sequence shown here is derived from an EMBL/GenBank/DDBJ whole genome shotgun (WGS) entry which is preliminary data.</text>
</comment>
<organism evidence="1 2">
    <name type="scientific">Sphaerodactylus townsendi</name>
    <dbReference type="NCBI Taxonomy" id="933632"/>
    <lineage>
        <taxon>Eukaryota</taxon>
        <taxon>Metazoa</taxon>
        <taxon>Chordata</taxon>
        <taxon>Craniata</taxon>
        <taxon>Vertebrata</taxon>
        <taxon>Euteleostomi</taxon>
        <taxon>Lepidosauria</taxon>
        <taxon>Squamata</taxon>
        <taxon>Bifurcata</taxon>
        <taxon>Gekkota</taxon>
        <taxon>Sphaerodactylidae</taxon>
        <taxon>Sphaerodactylus</taxon>
    </lineage>
</organism>
<reference evidence="1" key="1">
    <citation type="submission" date="2021-08" db="EMBL/GenBank/DDBJ databases">
        <title>The first chromosome-level gecko genome reveals the dynamic sex chromosomes of Neotropical dwarf geckos (Sphaerodactylidae: Sphaerodactylus).</title>
        <authorList>
            <person name="Pinto B.J."/>
            <person name="Keating S.E."/>
            <person name="Gamble T."/>
        </authorList>
    </citation>
    <scope>NUCLEOTIDE SEQUENCE</scope>
    <source>
        <strain evidence="1">TG3544</strain>
    </source>
</reference>
<gene>
    <name evidence="1" type="ORF">K3G42_004946</name>
</gene>
<evidence type="ECO:0000313" key="1">
    <source>
        <dbReference type="EMBL" id="KAH7999093.1"/>
    </source>
</evidence>
<proteinExistence type="predicted"/>
<name>A0ACB8F1E7_9SAUR</name>
<accession>A0ACB8F1E7</accession>
<keyword evidence="2" id="KW-1185">Reference proteome</keyword>
<evidence type="ECO:0000313" key="2">
    <source>
        <dbReference type="Proteomes" id="UP000827872"/>
    </source>
</evidence>
<protein>
    <submittedName>
        <fullName evidence="1">Uncharacterized protein</fullName>
    </submittedName>
</protein>